<dbReference type="SUPFAM" id="SSF57302">
    <property type="entry name" value="Snake toxin-like"/>
    <property type="match status" value="1"/>
</dbReference>
<evidence type="ECO:0008006" key="3">
    <source>
        <dbReference type="Google" id="ProtNLM"/>
    </source>
</evidence>
<protein>
    <recommendedName>
        <fullName evidence="3">UPAR/Ly6 domain-containing protein</fullName>
    </recommendedName>
</protein>
<reference evidence="1" key="2">
    <citation type="submission" date="2025-09" db="UniProtKB">
        <authorList>
            <consortium name="Ensembl"/>
        </authorList>
    </citation>
    <scope>IDENTIFICATION</scope>
</reference>
<dbReference type="GeneTree" id="ENSGT00920000150296"/>
<evidence type="ECO:0000313" key="1">
    <source>
        <dbReference type="Ensembl" id="ENSLBEP00000025138.1"/>
    </source>
</evidence>
<reference evidence="1" key="1">
    <citation type="submission" date="2025-08" db="UniProtKB">
        <authorList>
            <consortium name="Ensembl"/>
        </authorList>
    </citation>
    <scope>IDENTIFICATION</scope>
</reference>
<dbReference type="Proteomes" id="UP000261660">
    <property type="component" value="Unplaced"/>
</dbReference>
<dbReference type="Ensembl" id="ENSLBET00000026415.1">
    <property type="protein sequence ID" value="ENSLBEP00000025138.1"/>
    <property type="gene ID" value="ENSLBEG00000019217.1"/>
</dbReference>
<name>A0A3Q3G202_9LABR</name>
<dbReference type="InterPro" id="IPR045860">
    <property type="entry name" value="Snake_toxin-like_sf"/>
</dbReference>
<organism evidence="1 2">
    <name type="scientific">Labrus bergylta</name>
    <name type="common">ballan wrasse</name>
    <dbReference type="NCBI Taxonomy" id="56723"/>
    <lineage>
        <taxon>Eukaryota</taxon>
        <taxon>Metazoa</taxon>
        <taxon>Chordata</taxon>
        <taxon>Craniata</taxon>
        <taxon>Vertebrata</taxon>
        <taxon>Euteleostomi</taxon>
        <taxon>Actinopterygii</taxon>
        <taxon>Neopterygii</taxon>
        <taxon>Teleostei</taxon>
        <taxon>Neoteleostei</taxon>
        <taxon>Acanthomorphata</taxon>
        <taxon>Eupercaria</taxon>
        <taxon>Labriformes</taxon>
        <taxon>Labridae</taxon>
        <taxon>Labrus</taxon>
    </lineage>
</organism>
<sequence length="70" mass="7905">RCNHCVPHSVGGSCTTSVKECDEGDYVCVFVVFPQPMYSFFRRCSKRSDALIMQTSPHLNVVICETDRCN</sequence>
<proteinExistence type="predicted"/>
<keyword evidence="2" id="KW-1185">Reference proteome</keyword>
<accession>A0A3Q3G202</accession>
<dbReference type="AlphaFoldDB" id="A0A3Q3G202"/>
<evidence type="ECO:0000313" key="2">
    <source>
        <dbReference type="Proteomes" id="UP000261660"/>
    </source>
</evidence>
<dbReference type="InParanoid" id="A0A3Q3G202"/>